<keyword evidence="2" id="KW-1185">Reference proteome</keyword>
<dbReference type="AlphaFoldDB" id="A0A202BS91"/>
<dbReference type="EMBL" id="MVAG01000164">
    <property type="protein sequence ID" value="OVE54212.1"/>
    <property type="molecule type" value="Genomic_DNA"/>
</dbReference>
<protein>
    <submittedName>
        <fullName evidence="1">Uncharacterized protein</fullName>
    </submittedName>
</protein>
<dbReference type="Proteomes" id="UP000196355">
    <property type="component" value="Unassembled WGS sequence"/>
</dbReference>
<sequence length="79" mass="9557">MNKVQYFFSNARVILTKEESERLFIITFSFVLRQKKQKFKTGKLNAKNESYSLKILKLARMVDWFFGLKFCRTQTVEFF</sequence>
<organism evidence="1 2">
    <name type="scientific">Chryseobacterium mucoviscidosis</name>
    <dbReference type="NCBI Taxonomy" id="1945581"/>
    <lineage>
        <taxon>Bacteria</taxon>
        <taxon>Pseudomonadati</taxon>
        <taxon>Bacteroidota</taxon>
        <taxon>Flavobacteriia</taxon>
        <taxon>Flavobacteriales</taxon>
        <taxon>Weeksellaceae</taxon>
        <taxon>Chryseobacterium group</taxon>
        <taxon>Chryseobacterium</taxon>
    </lineage>
</organism>
<gene>
    <name evidence="1" type="ORF">B0E34_19435</name>
</gene>
<reference evidence="2" key="1">
    <citation type="submission" date="2017-02" db="EMBL/GenBank/DDBJ databases">
        <authorList>
            <person name="Tetz G."/>
            <person name="Tetz V."/>
        </authorList>
    </citation>
    <scope>NUCLEOTIDE SEQUENCE [LARGE SCALE GENOMIC DNA]</scope>
    <source>
        <strain evidence="2">VT16-26</strain>
    </source>
</reference>
<evidence type="ECO:0000313" key="2">
    <source>
        <dbReference type="Proteomes" id="UP000196355"/>
    </source>
</evidence>
<accession>A0A202BS91</accession>
<evidence type="ECO:0000313" key="1">
    <source>
        <dbReference type="EMBL" id="OVE54212.1"/>
    </source>
</evidence>
<comment type="caution">
    <text evidence="1">The sequence shown here is derived from an EMBL/GenBank/DDBJ whole genome shotgun (WGS) entry which is preliminary data.</text>
</comment>
<proteinExistence type="predicted"/>
<name>A0A202BS91_9FLAO</name>